<reference evidence="2" key="1">
    <citation type="submission" date="2018-11" db="EMBL/GenBank/DDBJ databases">
        <authorList>
            <person name="Alioto T."/>
            <person name="Alioto T."/>
        </authorList>
    </citation>
    <scope>NUCLEOTIDE SEQUENCE</scope>
</reference>
<dbReference type="Pfam" id="PF02954">
    <property type="entry name" value="HTH_8"/>
    <property type="match status" value="1"/>
</dbReference>
<dbReference type="OrthoDB" id="6070127at2759"/>
<evidence type="ECO:0000259" key="1">
    <source>
        <dbReference type="Pfam" id="PF02954"/>
    </source>
</evidence>
<gene>
    <name evidence="2" type="ORF">MGAL_10B042919</name>
</gene>
<comment type="caution">
    <text evidence="2">The sequence shown here is derived from an EMBL/GenBank/DDBJ whole genome shotgun (WGS) entry which is preliminary data.</text>
</comment>
<evidence type="ECO:0000313" key="2">
    <source>
        <dbReference type="EMBL" id="VDI26126.1"/>
    </source>
</evidence>
<feature type="domain" description="DNA binding HTH" evidence="1">
    <location>
        <begin position="78"/>
        <end position="110"/>
    </location>
</feature>
<dbReference type="GO" id="GO:0043565">
    <property type="term" value="F:sequence-specific DNA binding"/>
    <property type="evidence" value="ECO:0007669"/>
    <property type="project" value="InterPro"/>
</dbReference>
<evidence type="ECO:0000313" key="3">
    <source>
        <dbReference type="Proteomes" id="UP000596742"/>
    </source>
</evidence>
<protein>
    <recommendedName>
        <fullName evidence="1">DNA binding HTH domain-containing protein</fullName>
    </recommendedName>
</protein>
<proteinExistence type="predicted"/>
<name>A0A8B6DW50_MYTGA</name>
<dbReference type="AlphaFoldDB" id="A0A8B6DW50"/>
<dbReference type="Proteomes" id="UP000596742">
    <property type="component" value="Unassembled WGS sequence"/>
</dbReference>
<dbReference type="InterPro" id="IPR009057">
    <property type="entry name" value="Homeodomain-like_sf"/>
</dbReference>
<dbReference type="InterPro" id="IPR002197">
    <property type="entry name" value="HTH_Fis"/>
</dbReference>
<dbReference type="Gene3D" id="1.10.10.60">
    <property type="entry name" value="Homeodomain-like"/>
    <property type="match status" value="1"/>
</dbReference>
<feature type="non-terminal residue" evidence="2">
    <location>
        <position position="154"/>
    </location>
</feature>
<accession>A0A8B6DW50</accession>
<keyword evidence="3" id="KW-1185">Reference proteome</keyword>
<sequence length="154" mass="17600">METVLRKLGMETFISKFLKEKIHPGIVGKLSKYELTSLGLTNAADMMKLRVECIKYGDEEIVGSGTSFKKEYNISESILEHLIEANFSVKDMAKLLSISESTLYRRMRVYGIGIRTYSDIDDDDLDKSMSQLVREFPKCGELMLRNLLFVRGVK</sequence>
<dbReference type="EMBL" id="UYJE01004217">
    <property type="protein sequence ID" value="VDI26126.1"/>
    <property type="molecule type" value="Genomic_DNA"/>
</dbReference>
<organism evidence="2 3">
    <name type="scientific">Mytilus galloprovincialis</name>
    <name type="common">Mediterranean mussel</name>
    <dbReference type="NCBI Taxonomy" id="29158"/>
    <lineage>
        <taxon>Eukaryota</taxon>
        <taxon>Metazoa</taxon>
        <taxon>Spiralia</taxon>
        <taxon>Lophotrochozoa</taxon>
        <taxon>Mollusca</taxon>
        <taxon>Bivalvia</taxon>
        <taxon>Autobranchia</taxon>
        <taxon>Pteriomorphia</taxon>
        <taxon>Mytilida</taxon>
        <taxon>Mytiloidea</taxon>
        <taxon>Mytilidae</taxon>
        <taxon>Mytilinae</taxon>
        <taxon>Mytilus</taxon>
    </lineage>
</organism>
<dbReference type="SUPFAM" id="SSF46689">
    <property type="entry name" value="Homeodomain-like"/>
    <property type="match status" value="1"/>
</dbReference>